<accession>A0A1I2KF88</accession>
<evidence type="ECO:0000313" key="4">
    <source>
        <dbReference type="EMBL" id="SFF64890.1"/>
    </source>
</evidence>
<reference evidence="4 5" key="1">
    <citation type="submission" date="2016-10" db="EMBL/GenBank/DDBJ databases">
        <authorList>
            <person name="de Groot N.N."/>
        </authorList>
    </citation>
    <scope>NUCLEOTIDE SEQUENCE [LARGE SCALE GENOMIC DNA]</scope>
    <source>
        <strain evidence="4 5">CPCC 202808</strain>
    </source>
</reference>
<keyword evidence="3" id="KW-0808">Transferase</keyword>
<sequence>MNERVRSHGRIARWVGAASLLAAGAVGGGLVAGALSANAATNANVNSTSTTAVADGNSPPTPTNEGEQRAGFPPHGTAAHEALEKPVTGSNATKAKAVAVKAVGSGTAGAVTTDASGNGYEVTVTKSDGSKTEIHLDQSFDVIDHGRPGR</sequence>
<evidence type="ECO:0000256" key="1">
    <source>
        <dbReference type="SAM" id="MobiDB-lite"/>
    </source>
</evidence>
<feature type="signal peptide" evidence="2">
    <location>
        <begin position="1"/>
        <end position="39"/>
    </location>
</feature>
<dbReference type="AlphaFoldDB" id="A0A1I2KF88"/>
<dbReference type="EMBL" id="JACBZA010000001">
    <property type="protein sequence ID" value="NYH87345.1"/>
    <property type="molecule type" value="Genomic_DNA"/>
</dbReference>
<dbReference type="GO" id="GO:0016757">
    <property type="term" value="F:glycosyltransferase activity"/>
    <property type="evidence" value="ECO:0007669"/>
    <property type="project" value="UniProtKB-KW"/>
</dbReference>
<keyword evidence="6" id="KW-1185">Reference proteome</keyword>
<dbReference type="Proteomes" id="UP000199052">
    <property type="component" value="Unassembled WGS sequence"/>
</dbReference>
<dbReference type="Gene3D" id="3.30.505.20">
    <property type="match status" value="1"/>
</dbReference>
<reference evidence="3 6" key="2">
    <citation type="submission" date="2020-07" db="EMBL/GenBank/DDBJ databases">
        <title>Sequencing the genomes of 1000 actinobacteria strains.</title>
        <authorList>
            <person name="Klenk H.-P."/>
        </authorList>
    </citation>
    <scope>NUCLEOTIDE SEQUENCE [LARGE SCALE GENOMIC DNA]</scope>
    <source>
        <strain evidence="3 6">DSM 45117</strain>
    </source>
</reference>
<feature type="chain" id="PRO_5011738890" evidence="2">
    <location>
        <begin position="40"/>
        <end position="150"/>
    </location>
</feature>
<evidence type="ECO:0000313" key="6">
    <source>
        <dbReference type="Proteomes" id="UP000533017"/>
    </source>
</evidence>
<keyword evidence="3" id="KW-0328">Glycosyltransferase</keyword>
<organism evidence="4 5">
    <name type="scientific">Actinopolymorpha cephalotaxi</name>
    <dbReference type="NCBI Taxonomy" id="504797"/>
    <lineage>
        <taxon>Bacteria</taxon>
        <taxon>Bacillati</taxon>
        <taxon>Actinomycetota</taxon>
        <taxon>Actinomycetes</taxon>
        <taxon>Propionibacteriales</taxon>
        <taxon>Actinopolymorphaceae</taxon>
        <taxon>Actinopolymorpha</taxon>
    </lineage>
</organism>
<gene>
    <name evidence="3" type="ORF">FHR37_006196</name>
    <name evidence="4" type="ORF">SAMN05421678_101216</name>
</gene>
<dbReference type="Proteomes" id="UP000533017">
    <property type="component" value="Unassembled WGS sequence"/>
</dbReference>
<dbReference type="OrthoDB" id="10010593at2"/>
<evidence type="ECO:0000256" key="2">
    <source>
        <dbReference type="SAM" id="SignalP"/>
    </source>
</evidence>
<proteinExistence type="predicted"/>
<dbReference type="RefSeq" id="WP_139238767.1">
    <property type="nucleotide sequence ID" value="NZ_FOOI01000001.1"/>
</dbReference>
<name>A0A1I2KF88_9ACTN</name>
<keyword evidence="2" id="KW-0732">Signal</keyword>
<evidence type="ECO:0000313" key="3">
    <source>
        <dbReference type="EMBL" id="NYH87345.1"/>
    </source>
</evidence>
<feature type="region of interest" description="Disordered" evidence="1">
    <location>
        <begin position="48"/>
        <end position="79"/>
    </location>
</feature>
<dbReference type="EMBL" id="FOOI01000001">
    <property type="protein sequence ID" value="SFF64890.1"/>
    <property type="molecule type" value="Genomic_DNA"/>
</dbReference>
<protein>
    <submittedName>
        <fullName evidence="3">Nicotinic acid phosphoribosyltransferase</fullName>
    </submittedName>
</protein>
<evidence type="ECO:0000313" key="5">
    <source>
        <dbReference type="Proteomes" id="UP000199052"/>
    </source>
</evidence>